<evidence type="ECO:0000313" key="2">
    <source>
        <dbReference type="Proteomes" id="UP000494111"/>
    </source>
</evidence>
<dbReference type="Proteomes" id="UP000494111">
    <property type="component" value="Unassembled WGS sequence"/>
</dbReference>
<evidence type="ECO:0000313" key="1">
    <source>
        <dbReference type="EMBL" id="CAB3698178.1"/>
    </source>
</evidence>
<dbReference type="EMBL" id="CADIJO010000007">
    <property type="protein sequence ID" value="CAB3698178.1"/>
    <property type="molecule type" value="Genomic_DNA"/>
</dbReference>
<proteinExistence type="predicted"/>
<dbReference type="AlphaFoldDB" id="A0A6S6ZV24"/>
<name>A0A6S6ZV24_9BURK</name>
<accession>A0A6S6ZV24</accession>
<sequence>MNYAQLPSPGVVNGGFELRMKCARAISAVEILAAGGSANGATRATDLAAFFDACAAACRAAIPAPAGP</sequence>
<dbReference type="RefSeq" id="WP_175216449.1">
    <property type="nucleotide sequence ID" value="NZ_CADIJO010000007.1"/>
</dbReference>
<gene>
    <name evidence="1" type="ORF">LMG3458_02502</name>
</gene>
<organism evidence="1 2">
    <name type="scientific">Achromobacter deleyi</name>
    <dbReference type="NCBI Taxonomy" id="1353891"/>
    <lineage>
        <taxon>Bacteria</taxon>
        <taxon>Pseudomonadati</taxon>
        <taxon>Pseudomonadota</taxon>
        <taxon>Betaproteobacteria</taxon>
        <taxon>Burkholderiales</taxon>
        <taxon>Alcaligenaceae</taxon>
        <taxon>Achromobacter</taxon>
    </lineage>
</organism>
<protein>
    <submittedName>
        <fullName evidence="1">Uncharacterized protein</fullName>
    </submittedName>
</protein>
<reference evidence="1 2" key="1">
    <citation type="submission" date="2020-04" db="EMBL/GenBank/DDBJ databases">
        <authorList>
            <person name="De Canck E."/>
        </authorList>
    </citation>
    <scope>NUCLEOTIDE SEQUENCE [LARGE SCALE GENOMIC DNA]</scope>
    <source>
        <strain evidence="1 2">LMG 3458</strain>
    </source>
</reference>